<dbReference type="EMBL" id="CABFNB010000089">
    <property type="protein sequence ID" value="VTZ61134.1"/>
    <property type="molecule type" value="Genomic_DNA"/>
</dbReference>
<gene>
    <name evidence="2" type="ORF">BMJ33_31265</name>
    <name evidence="3" type="ORF">EMEDMD4_240077</name>
</gene>
<dbReference type="EMBL" id="NBUC01000163">
    <property type="protein sequence ID" value="PLT94147.1"/>
    <property type="molecule type" value="Genomic_DNA"/>
</dbReference>
<dbReference type="AlphaFoldDB" id="A0A508WUX5"/>
<organism evidence="3 4">
    <name type="scientific">Sinorhizobium medicae</name>
    <dbReference type="NCBI Taxonomy" id="110321"/>
    <lineage>
        <taxon>Bacteria</taxon>
        <taxon>Pseudomonadati</taxon>
        <taxon>Pseudomonadota</taxon>
        <taxon>Alphaproteobacteria</taxon>
        <taxon>Hyphomicrobiales</taxon>
        <taxon>Rhizobiaceae</taxon>
        <taxon>Sinorhizobium/Ensifer group</taxon>
        <taxon>Sinorhizobium</taxon>
    </lineage>
</organism>
<proteinExistence type="predicted"/>
<name>A0A508WUX5_9HYPH</name>
<evidence type="ECO:0000313" key="4">
    <source>
        <dbReference type="Proteomes" id="UP000507954"/>
    </source>
</evidence>
<evidence type="ECO:0000313" key="2">
    <source>
        <dbReference type="EMBL" id="PLT94147.1"/>
    </source>
</evidence>
<dbReference type="Proteomes" id="UP001190825">
    <property type="component" value="Unassembled WGS sequence"/>
</dbReference>
<keyword evidence="5" id="KW-1185">Reference proteome</keyword>
<protein>
    <recommendedName>
        <fullName evidence="6">Aldose 1-epimerase</fullName>
    </recommendedName>
</protein>
<evidence type="ECO:0000313" key="5">
    <source>
        <dbReference type="Proteomes" id="UP001190825"/>
    </source>
</evidence>
<sequence length="358" mass="38818">MDRFVTEGITVLFDPVCGVVDEVVIACEGGEYLRPLHKAPWTRAGERLPSSVPAVEQRLAGDFFCAPFAKARPDLPLHGWAANGDWQRVKAPSNMRGMQTAIYQLRQKVEGAALTKEIRLRPGHPFVYQTHTFTGGAGEIPIAHHAMLHVPGGVRLSFSPKSNGRTGPTPPETEPVRGRSILAYPQTFGSLASLRRADGAIIDGSFYPFDRNHEDVVVLSESPTAPIGWSAAVANKDGFIFLGLKDASLLPQTVLWMSNGGRYYPPWDGRHTAVIGIEEAAVDFHLADDGKDGESVRTALTLAPDTVTRIRYAFGAFPVPQGWSRVSDVAVSDNHVLVTDASGDARTLPFDGRFLLPG</sequence>
<evidence type="ECO:0008006" key="6">
    <source>
        <dbReference type="Google" id="ProtNLM"/>
    </source>
</evidence>
<reference evidence="3 4" key="3">
    <citation type="submission" date="2019-06" db="EMBL/GenBank/DDBJ databases">
        <authorList>
            <person name="Le Quere A."/>
            <person name="Colella S."/>
        </authorList>
    </citation>
    <scope>NUCLEOTIDE SEQUENCE [LARGE SCALE GENOMIC DNA]</scope>
    <source>
        <strain evidence="3">EmedicaeMD41</strain>
    </source>
</reference>
<evidence type="ECO:0000313" key="3">
    <source>
        <dbReference type="EMBL" id="VTZ61134.1"/>
    </source>
</evidence>
<dbReference type="OMA" id="DFFCMPF"/>
<dbReference type="RefSeq" id="WP_011976170.1">
    <property type="nucleotide sequence ID" value="NZ_ATYC01000022.1"/>
</dbReference>
<dbReference type="Proteomes" id="UP000507954">
    <property type="component" value="Unassembled WGS sequence"/>
</dbReference>
<accession>A0A508WUX5</accession>
<reference evidence="2 5" key="2">
    <citation type="journal article" date="2018" name="FEMS Microbiol. Ecol.">
        <title>Co-invading symbiotic mutualists of Medicago polymorpha retain high ancestral diversity and contain diverse accessory genomes.</title>
        <authorList>
            <person name="Porter S.S."/>
            <person name="Faber-Hammond J.J."/>
            <person name="Friesen M.L."/>
        </authorList>
    </citation>
    <scope>NUCLEOTIDE SEQUENCE [LARGE SCALE GENOMIC DNA]</scope>
    <source>
        <strain evidence="2 5">Str16</strain>
    </source>
</reference>
<dbReference type="GeneID" id="61612949"/>
<evidence type="ECO:0000256" key="1">
    <source>
        <dbReference type="SAM" id="MobiDB-lite"/>
    </source>
</evidence>
<reference evidence="2" key="1">
    <citation type="submission" date="2017-04" db="EMBL/GenBank/DDBJ databases">
        <authorList>
            <person name="Porter S."/>
            <person name="Friesen M.L."/>
            <person name="Faber-Hammond J."/>
        </authorList>
    </citation>
    <scope>NUCLEOTIDE SEQUENCE</scope>
    <source>
        <strain evidence="2">Str16</strain>
    </source>
</reference>
<feature type="region of interest" description="Disordered" evidence="1">
    <location>
        <begin position="158"/>
        <end position="177"/>
    </location>
</feature>